<dbReference type="AlphaFoldDB" id="A0A0P7ZJC6"/>
<sequence>MTGNAGVAKYLYDISDLLELKGEKYIQIKGLCKGSMSY</sequence>
<dbReference type="EMBL" id="LKCM01000018">
    <property type="protein sequence ID" value="KPQ45196.1"/>
    <property type="molecule type" value="Genomic_DNA"/>
</dbReference>
<gene>
    <name evidence="1" type="ORF">MPEBLZ_00218</name>
</gene>
<evidence type="ECO:0000313" key="2">
    <source>
        <dbReference type="Proteomes" id="UP000050360"/>
    </source>
</evidence>
<accession>A0A0P7ZJC6</accession>
<proteinExistence type="predicted"/>
<evidence type="ECO:0000313" key="1">
    <source>
        <dbReference type="EMBL" id="KPQ45196.1"/>
    </source>
</evidence>
<dbReference type="Proteomes" id="UP000050360">
    <property type="component" value="Unassembled WGS sequence"/>
</dbReference>
<name>A0A0P7ZJC6_9EURY</name>
<protein>
    <submittedName>
        <fullName evidence="1">Uncharacterized protein</fullName>
    </submittedName>
</protein>
<reference evidence="1 2" key="1">
    <citation type="submission" date="2015-09" db="EMBL/GenBank/DDBJ databases">
        <title>A metagenomics-based metabolic model of nitrate-dependent anaerobic oxidation of methane by Methanoperedens-like archaea.</title>
        <authorList>
            <person name="Arshad A."/>
            <person name="Speth D.R."/>
            <person name="De Graaf R.M."/>
            <person name="Op Den Camp H.J."/>
            <person name="Jetten M.S."/>
            <person name="Welte C.U."/>
        </authorList>
    </citation>
    <scope>NUCLEOTIDE SEQUENCE [LARGE SCALE GENOMIC DNA]</scope>
</reference>
<comment type="caution">
    <text evidence="1">The sequence shown here is derived from an EMBL/GenBank/DDBJ whole genome shotgun (WGS) entry which is preliminary data.</text>
</comment>
<organism evidence="1 2">
    <name type="scientific">Candidatus Methanoperedens nitratireducens</name>
    <dbReference type="NCBI Taxonomy" id="1392998"/>
    <lineage>
        <taxon>Archaea</taxon>
        <taxon>Methanobacteriati</taxon>
        <taxon>Methanobacteriota</taxon>
        <taxon>Stenosarchaea group</taxon>
        <taxon>Methanomicrobia</taxon>
        <taxon>Methanosarcinales</taxon>
        <taxon>ANME-2 cluster</taxon>
        <taxon>Candidatus Methanoperedentaceae</taxon>
        <taxon>Candidatus Methanoperedens</taxon>
    </lineage>
</organism>